<reference evidence="5 6" key="1">
    <citation type="submission" date="2013-04" db="EMBL/GenBank/DDBJ databases">
        <title>The Genome Sequence of Bacteroides massiliensis DSM 17679.</title>
        <authorList>
            <consortium name="The Broad Institute Genomics Platform"/>
            <person name="Earl A."/>
            <person name="Ward D."/>
            <person name="Feldgarden M."/>
            <person name="Gevers D."/>
            <person name="Martens E."/>
            <person name="Fenner L."/>
            <person name="Roux V."/>
            <person name="Mallet M.N."/>
            <person name="Raoult D."/>
            <person name="Walker B."/>
            <person name="Young S."/>
            <person name="Zeng Q."/>
            <person name="Gargeya S."/>
            <person name="Fitzgerald M."/>
            <person name="Haas B."/>
            <person name="Abouelleil A."/>
            <person name="Allen A.W."/>
            <person name="Alvarado L."/>
            <person name="Arachchi H.M."/>
            <person name="Berlin A.M."/>
            <person name="Chapman S.B."/>
            <person name="Gainer-Dewar J."/>
            <person name="Goldberg J."/>
            <person name="Griggs A."/>
            <person name="Gujja S."/>
            <person name="Hansen M."/>
            <person name="Howarth C."/>
            <person name="Imamovic A."/>
            <person name="Ireland A."/>
            <person name="Larimer J."/>
            <person name="McCowan C."/>
            <person name="Murphy C."/>
            <person name="Pearson M."/>
            <person name="Poon T.W."/>
            <person name="Priest M."/>
            <person name="Roberts A."/>
            <person name="Saif S."/>
            <person name="Shea T."/>
            <person name="Sisk P."/>
            <person name="Sykes S."/>
            <person name="Wortman J."/>
            <person name="Nusbaum C."/>
            <person name="Birren B."/>
        </authorList>
    </citation>
    <scope>NUCLEOTIDE SEQUENCE [LARGE SCALE GENOMIC DNA]</scope>
    <source>
        <strain evidence="6">B84634 / Timone 84634 / DSM 17679 / JCM 13223</strain>
    </source>
</reference>
<feature type="coiled-coil region" evidence="3">
    <location>
        <begin position="73"/>
        <end position="143"/>
    </location>
</feature>
<accession>U6RH90</accession>
<sequence length="205" mass="23164">MKRTNFILNGFLALATVLVFAQCTDKNNNASTTSNVAPVAGVAGSSNMKIAYVEIDSLLTKYNFWNDLNEAMISKEENIRTTLNEKGKKLEAEAREFERKLQNGGFASRERAEQEQMRLMKQQQDLQALQQKLSAELADENQKNSLQLRDSINSFLKIYNQNKGYDLIISNTGFDNLLYANPAYNITQEIIDGLNARYTSSTTKK</sequence>
<keyword evidence="6" id="KW-1185">Reference proteome</keyword>
<evidence type="ECO:0000256" key="2">
    <source>
        <dbReference type="ARBA" id="ARBA00022729"/>
    </source>
</evidence>
<dbReference type="GO" id="GO:0051082">
    <property type="term" value="F:unfolded protein binding"/>
    <property type="evidence" value="ECO:0007669"/>
    <property type="project" value="InterPro"/>
</dbReference>
<name>U6RH90_9BACT</name>
<protein>
    <recommendedName>
        <fullName evidence="7">Outer membrane protein</fullName>
    </recommendedName>
</protein>
<dbReference type="RefSeq" id="WP_005940306.1">
    <property type="nucleotide sequence ID" value="NZ_KB890342.1"/>
</dbReference>
<keyword evidence="3" id="KW-0175">Coiled coil</keyword>
<dbReference type="HOGENOM" id="CLU_053320_1_0_10"/>
<gene>
    <name evidence="5" type="ORF">HMPREF1534_01956</name>
</gene>
<evidence type="ECO:0008006" key="7">
    <source>
        <dbReference type="Google" id="ProtNLM"/>
    </source>
</evidence>
<dbReference type="AlphaFoldDB" id="U6RH90"/>
<organism evidence="5 6">
    <name type="scientific">Phocaeicola massiliensis B84634 = Timone 84634 = DSM 17679 = JCM 13223</name>
    <dbReference type="NCBI Taxonomy" id="1121098"/>
    <lineage>
        <taxon>Bacteria</taxon>
        <taxon>Pseudomonadati</taxon>
        <taxon>Bacteroidota</taxon>
        <taxon>Bacteroidia</taxon>
        <taxon>Bacteroidales</taxon>
        <taxon>Bacteroidaceae</taxon>
        <taxon>Phocaeicola</taxon>
    </lineage>
</organism>
<dbReference type="PATRIC" id="fig|1121098.3.peg.1984"/>
<dbReference type="STRING" id="1121098.HMPREF1534_01956"/>
<dbReference type="Pfam" id="PF03938">
    <property type="entry name" value="OmpH"/>
    <property type="match status" value="1"/>
</dbReference>
<feature type="signal peptide" evidence="4">
    <location>
        <begin position="1"/>
        <end position="21"/>
    </location>
</feature>
<dbReference type="Proteomes" id="UP000017831">
    <property type="component" value="Unassembled WGS sequence"/>
</dbReference>
<dbReference type="EMBL" id="AQHY01000025">
    <property type="protein sequence ID" value="EOA54563.1"/>
    <property type="molecule type" value="Genomic_DNA"/>
</dbReference>
<dbReference type="GO" id="GO:0005829">
    <property type="term" value="C:cytosol"/>
    <property type="evidence" value="ECO:0007669"/>
    <property type="project" value="TreeGrafter"/>
</dbReference>
<evidence type="ECO:0000256" key="4">
    <source>
        <dbReference type="SAM" id="SignalP"/>
    </source>
</evidence>
<dbReference type="SMART" id="SM00935">
    <property type="entry name" value="OmpH"/>
    <property type="match status" value="1"/>
</dbReference>
<dbReference type="SUPFAM" id="SSF111384">
    <property type="entry name" value="OmpH-like"/>
    <property type="match status" value="1"/>
</dbReference>
<dbReference type="OrthoDB" id="1493259at2"/>
<evidence type="ECO:0000256" key="3">
    <source>
        <dbReference type="SAM" id="Coils"/>
    </source>
</evidence>
<proteinExistence type="inferred from homology"/>
<keyword evidence="2 4" id="KW-0732">Signal</keyword>
<dbReference type="GeneID" id="60062089"/>
<comment type="caution">
    <text evidence="5">The sequence shown here is derived from an EMBL/GenBank/DDBJ whole genome shotgun (WGS) entry which is preliminary data.</text>
</comment>
<evidence type="ECO:0000256" key="1">
    <source>
        <dbReference type="ARBA" id="ARBA00009091"/>
    </source>
</evidence>
<dbReference type="InterPro" id="IPR005632">
    <property type="entry name" value="Chaperone_Skp"/>
</dbReference>
<dbReference type="InterPro" id="IPR024930">
    <property type="entry name" value="Skp_dom_sf"/>
</dbReference>
<evidence type="ECO:0000313" key="5">
    <source>
        <dbReference type="EMBL" id="EOA54563.1"/>
    </source>
</evidence>
<dbReference type="eggNOG" id="COG2825">
    <property type="taxonomic scope" value="Bacteria"/>
</dbReference>
<dbReference type="GO" id="GO:0050821">
    <property type="term" value="P:protein stabilization"/>
    <property type="evidence" value="ECO:0007669"/>
    <property type="project" value="TreeGrafter"/>
</dbReference>
<evidence type="ECO:0000313" key="6">
    <source>
        <dbReference type="Proteomes" id="UP000017831"/>
    </source>
</evidence>
<dbReference type="PANTHER" id="PTHR35089">
    <property type="entry name" value="CHAPERONE PROTEIN SKP"/>
    <property type="match status" value="1"/>
</dbReference>
<dbReference type="PANTHER" id="PTHR35089:SF1">
    <property type="entry name" value="CHAPERONE PROTEIN SKP"/>
    <property type="match status" value="1"/>
</dbReference>
<comment type="similarity">
    <text evidence="1">Belongs to the Skp family.</text>
</comment>
<feature type="chain" id="PRO_5004678221" description="Outer membrane protein" evidence="4">
    <location>
        <begin position="22"/>
        <end position="205"/>
    </location>
</feature>
<dbReference type="Gene3D" id="3.30.910.20">
    <property type="entry name" value="Skp domain"/>
    <property type="match status" value="1"/>
</dbReference>